<dbReference type="EMBL" id="CP080096">
    <property type="protein sequence ID" value="QYD71838.1"/>
    <property type="molecule type" value="Genomic_DNA"/>
</dbReference>
<dbReference type="PANTHER" id="PTHR44591:SF3">
    <property type="entry name" value="RESPONSE REGULATORY DOMAIN-CONTAINING PROTEIN"/>
    <property type="match status" value="1"/>
</dbReference>
<proteinExistence type="predicted"/>
<evidence type="ECO:0000313" key="4">
    <source>
        <dbReference type="EMBL" id="QYD71838.1"/>
    </source>
</evidence>
<dbReference type="SUPFAM" id="SSF52172">
    <property type="entry name" value="CheY-like"/>
    <property type="match status" value="1"/>
</dbReference>
<dbReference type="PROSITE" id="PS50110">
    <property type="entry name" value="RESPONSE_REGULATORY"/>
    <property type="match status" value="1"/>
</dbReference>
<sequence>MRTRTNLQDSEDELQWRPIGQALADHRRVLVVDDYADAADALQLLLNANGFECRAMHEAHDVCAIAETWQPFAVVLDIAMPELDGLELARRLRATPSTSRMLLIACTGYASGRDRERAREAGFDAHCAKPLTPQRLLALLKKAVAMSPDGTNGSAAPRGQEIT</sequence>
<dbReference type="PANTHER" id="PTHR44591">
    <property type="entry name" value="STRESS RESPONSE REGULATOR PROTEIN 1"/>
    <property type="match status" value="1"/>
</dbReference>
<protein>
    <submittedName>
        <fullName evidence="4">Response regulator</fullName>
    </submittedName>
</protein>
<evidence type="ECO:0000259" key="3">
    <source>
        <dbReference type="PROSITE" id="PS50110"/>
    </source>
</evidence>
<dbReference type="RefSeq" id="WP_219801267.1">
    <property type="nucleotide sequence ID" value="NZ_CP080096.1"/>
</dbReference>
<name>A0ABX8US50_9BURK</name>
<dbReference type="InterPro" id="IPR011006">
    <property type="entry name" value="CheY-like_superfamily"/>
</dbReference>
<dbReference type="SMART" id="SM00448">
    <property type="entry name" value="REC"/>
    <property type="match status" value="1"/>
</dbReference>
<evidence type="ECO:0000256" key="2">
    <source>
        <dbReference type="PROSITE-ProRule" id="PRU00169"/>
    </source>
</evidence>
<dbReference type="InterPro" id="IPR001789">
    <property type="entry name" value="Sig_transdc_resp-reg_receiver"/>
</dbReference>
<dbReference type="Gene3D" id="3.40.50.2300">
    <property type="match status" value="1"/>
</dbReference>
<organism evidence="4 5">
    <name type="scientific">Paraburkholderia edwinii</name>
    <dbReference type="NCBI Taxonomy" id="2861782"/>
    <lineage>
        <taxon>Bacteria</taxon>
        <taxon>Pseudomonadati</taxon>
        <taxon>Pseudomonadota</taxon>
        <taxon>Betaproteobacteria</taxon>
        <taxon>Burkholderiales</taxon>
        <taxon>Burkholderiaceae</taxon>
        <taxon>Paraburkholderia</taxon>
    </lineage>
</organism>
<reference evidence="4 5" key="1">
    <citation type="submission" date="2021-07" db="EMBL/GenBank/DDBJ databases">
        <title>Paraburkholderia edwinii protects Aspergillus sp. from phenazines by acting as a toxin sponge.</title>
        <authorList>
            <person name="Dahlstrom K.M."/>
            <person name="Newman D.K."/>
        </authorList>
    </citation>
    <scope>NUCLEOTIDE SEQUENCE [LARGE SCALE GENOMIC DNA]</scope>
    <source>
        <strain evidence="4 5">Pe01</strain>
    </source>
</reference>
<keyword evidence="5" id="KW-1185">Reference proteome</keyword>
<keyword evidence="1 2" id="KW-0597">Phosphoprotein</keyword>
<feature type="domain" description="Response regulatory" evidence="3">
    <location>
        <begin position="28"/>
        <end position="144"/>
    </location>
</feature>
<accession>A0ABX8US50</accession>
<gene>
    <name evidence="4" type="ORF">KZJ38_33255</name>
</gene>
<dbReference type="InterPro" id="IPR050595">
    <property type="entry name" value="Bact_response_regulator"/>
</dbReference>
<dbReference type="Proteomes" id="UP000826462">
    <property type="component" value="Chromosome 2"/>
</dbReference>
<dbReference type="Pfam" id="PF00072">
    <property type="entry name" value="Response_reg"/>
    <property type="match status" value="1"/>
</dbReference>
<evidence type="ECO:0000256" key="1">
    <source>
        <dbReference type="ARBA" id="ARBA00022553"/>
    </source>
</evidence>
<feature type="modified residue" description="4-aspartylphosphate" evidence="2">
    <location>
        <position position="77"/>
    </location>
</feature>
<evidence type="ECO:0000313" key="5">
    <source>
        <dbReference type="Proteomes" id="UP000826462"/>
    </source>
</evidence>